<dbReference type="Pfam" id="PF00293">
    <property type="entry name" value="NUDIX"/>
    <property type="match status" value="1"/>
</dbReference>
<dbReference type="EMBL" id="QZJW01000050">
    <property type="protein sequence ID" value="RJO60222.1"/>
    <property type="molecule type" value="Genomic_DNA"/>
</dbReference>
<evidence type="ECO:0000259" key="1">
    <source>
        <dbReference type="PROSITE" id="PS51462"/>
    </source>
</evidence>
<gene>
    <name evidence="2" type="ORF">C4544_05600</name>
</gene>
<accession>A0A419DAY7</accession>
<name>A0A419DAY7_9BACT</name>
<dbReference type="Gene3D" id="3.90.79.10">
    <property type="entry name" value="Nucleoside Triphosphate Pyrophosphohydrolase"/>
    <property type="match status" value="1"/>
</dbReference>
<dbReference type="Proteomes" id="UP000285655">
    <property type="component" value="Unassembled WGS sequence"/>
</dbReference>
<dbReference type="PROSITE" id="PS51462">
    <property type="entry name" value="NUDIX"/>
    <property type="match status" value="1"/>
</dbReference>
<dbReference type="InterPro" id="IPR015797">
    <property type="entry name" value="NUDIX_hydrolase-like_dom_sf"/>
</dbReference>
<proteinExistence type="predicted"/>
<reference evidence="2 3" key="1">
    <citation type="journal article" date="2017" name="ISME J.">
        <title>Energy and carbon metabolisms in a deep terrestrial subsurface fluid microbial community.</title>
        <authorList>
            <person name="Momper L."/>
            <person name="Jungbluth S.P."/>
            <person name="Lee M.D."/>
            <person name="Amend J.P."/>
        </authorList>
    </citation>
    <scope>NUCLEOTIDE SEQUENCE [LARGE SCALE GENOMIC DNA]</scope>
    <source>
        <strain evidence="2">SURF_29</strain>
    </source>
</reference>
<dbReference type="InterPro" id="IPR000086">
    <property type="entry name" value="NUDIX_hydrolase_dom"/>
</dbReference>
<feature type="domain" description="Nudix hydrolase" evidence="1">
    <location>
        <begin position="7"/>
        <end position="160"/>
    </location>
</feature>
<evidence type="ECO:0000313" key="2">
    <source>
        <dbReference type="EMBL" id="RJO60222.1"/>
    </source>
</evidence>
<dbReference type="PANTHER" id="PTHR43736:SF1">
    <property type="entry name" value="DIHYDRONEOPTERIN TRIPHOSPHATE DIPHOSPHATASE"/>
    <property type="match status" value="1"/>
</dbReference>
<comment type="caution">
    <text evidence="2">The sequence shown here is derived from an EMBL/GenBank/DDBJ whole genome shotgun (WGS) entry which is preliminary data.</text>
</comment>
<sequence length="169" mass="19952">MSQEQLFNLLATAIILKEPFESGKKPQYLITQRSDDEKTFPGMWTVPGGHLDLEDITDFPKQTEHYWYNCLERALRREVQEEANIKIKNIWYLTSLVRIKDDGHGSMVISFVADYAGGKVKISEDMQDYKWVTYEEAKKYNLFDGILEEFDMIERKLSGERDVEWERIK</sequence>
<dbReference type="SUPFAM" id="SSF55811">
    <property type="entry name" value="Nudix"/>
    <property type="match status" value="1"/>
</dbReference>
<dbReference type="AlphaFoldDB" id="A0A419DAY7"/>
<evidence type="ECO:0000313" key="3">
    <source>
        <dbReference type="Proteomes" id="UP000285655"/>
    </source>
</evidence>
<protein>
    <submittedName>
        <fullName evidence="2">NUDIX domain-containing protein</fullName>
    </submittedName>
</protein>
<organism evidence="2 3">
    <name type="scientific">candidate division WS5 bacterium</name>
    <dbReference type="NCBI Taxonomy" id="2093353"/>
    <lineage>
        <taxon>Bacteria</taxon>
        <taxon>candidate division WS5</taxon>
    </lineage>
</organism>
<dbReference type="PANTHER" id="PTHR43736">
    <property type="entry name" value="ADP-RIBOSE PYROPHOSPHATASE"/>
    <property type="match status" value="1"/>
</dbReference>